<dbReference type="GO" id="GO:0004525">
    <property type="term" value="F:ribonuclease III activity"/>
    <property type="evidence" value="ECO:0007669"/>
    <property type="project" value="InterPro"/>
</dbReference>
<dbReference type="SUPFAM" id="SSF69065">
    <property type="entry name" value="RNase III domain-like"/>
    <property type="match status" value="1"/>
</dbReference>
<organism evidence="3 4">
    <name type="scientific">Guyanagaster necrorhizus</name>
    <dbReference type="NCBI Taxonomy" id="856835"/>
    <lineage>
        <taxon>Eukaryota</taxon>
        <taxon>Fungi</taxon>
        <taxon>Dikarya</taxon>
        <taxon>Basidiomycota</taxon>
        <taxon>Agaricomycotina</taxon>
        <taxon>Agaricomycetes</taxon>
        <taxon>Agaricomycetidae</taxon>
        <taxon>Agaricales</taxon>
        <taxon>Marasmiineae</taxon>
        <taxon>Physalacriaceae</taxon>
        <taxon>Guyanagaster</taxon>
    </lineage>
</organism>
<proteinExistence type="predicted"/>
<keyword evidence="4" id="KW-1185">Reference proteome</keyword>
<feature type="region of interest" description="Disordered" evidence="1">
    <location>
        <begin position="1"/>
        <end position="96"/>
    </location>
</feature>
<dbReference type="GO" id="GO:0005762">
    <property type="term" value="C:mitochondrial large ribosomal subunit"/>
    <property type="evidence" value="ECO:0007669"/>
    <property type="project" value="InterPro"/>
</dbReference>
<evidence type="ECO:0000313" key="4">
    <source>
        <dbReference type="Proteomes" id="UP000812287"/>
    </source>
</evidence>
<feature type="domain" description="RNase III" evidence="2">
    <location>
        <begin position="110"/>
        <end position="225"/>
    </location>
</feature>
<dbReference type="Proteomes" id="UP000812287">
    <property type="component" value="Unassembled WGS sequence"/>
</dbReference>
<dbReference type="Pfam" id="PF14622">
    <property type="entry name" value="Ribonucleas_3_3"/>
    <property type="match status" value="1"/>
</dbReference>
<gene>
    <name evidence="3" type="ORF">BT62DRAFT_934935</name>
</gene>
<dbReference type="AlphaFoldDB" id="A0A9P7VNA3"/>
<dbReference type="PANTHER" id="PTHR28160">
    <property type="entry name" value="54S RIBOSOMAL PROTEIN L15, MITOCHONDRIAL"/>
    <property type="match status" value="1"/>
</dbReference>
<dbReference type="GeneID" id="66109120"/>
<dbReference type="GO" id="GO:0032543">
    <property type="term" value="P:mitochondrial translation"/>
    <property type="evidence" value="ECO:0007669"/>
    <property type="project" value="InterPro"/>
</dbReference>
<dbReference type="GO" id="GO:0006396">
    <property type="term" value="P:RNA processing"/>
    <property type="evidence" value="ECO:0007669"/>
    <property type="project" value="InterPro"/>
</dbReference>
<comment type="caution">
    <text evidence="3">The sequence shown here is derived from an EMBL/GenBank/DDBJ whole genome shotgun (WGS) entry which is preliminary data.</text>
</comment>
<evidence type="ECO:0000256" key="1">
    <source>
        <dbReference type="SAM" id="MobiDB-lite"/>
    </source>
</evidence>
<name>A0A9P7VNA3_9AGAR</name>
<dbReference type="RefSeq" id="XP_043037195.1">
    <property type="nucleotide sequence ID" value="XM_043186823.1"/>
</dbReference>
<dbReference type="OrthoDB" id="2281895at2759"/>
<dbReference type="GO" id="GO:0003735">
    <property type="term" value="F:structural constituent of ribosome"/>
    <property type="evidence" value="ECO:0007669"/>
    <property type="project" value="InterPro"/>
</dbReference>
<dbReference type="Gene3D" id="1.10.1520.10">
    <property type="entry name" value="Ribonuclease III domain"/>
    <property type="match status" value="1"/>
</dbReference>
<dbReference type="InterPro" id="IPR000999">
    <property type="entry name" value="RNase_III_dom"/>
</dbReference>
<accession>A0A9P7VNA3</accession>
<dbReference type="InterPro" id="IPR040030">
    <property type="entry name" value="Ribosomal_mL57"/>
</dbReference>
<feature type="compositionally biased region" description="Polar residues" evidence="1">
    <location>
        <begin position="65"/>
        <end position="75"/>
    </location>
</feature>
<dbReference type="PANTHER" id="PTHR28160:SF1">
    <property type="entry name" value="LARGE RIBOSOMAL SUBUNIT PROTEIN ML57"/>
    <property type="match status" value="1"/>
</dbReference>
<protein>
    <recommendedName>
        <fullName evidence="2">RNase III domain-containing protein</fullName>
    </recommendedName>
</protein>
<dbReference type="InterPro" id="IPR036389">
    <property type="entry name" value="RNase_III_sf"/>
</dbReference>
<evidence type="ECO:0000259" key="2">
    <source>
        <dbReference type="Pfam" id="PF14622"/>
    </source>
</evidence>
<evidence type="ECO:0000313" key="3">
    <source>
        <dbReference type="EMBL" id="KAG7443695.1"/>
    </source>
</evidence>
<feature type="compositionally biased region" description="Polar residues" evidence="1">
    <location>
        <begin position="9"/>
        <end position="21"/>
    </location>
</feature>
<sequence length="241" mass="26493">MSLCPRRCTNPSSFYARQSGGNVSGRRLYSPAAAMLRKPTSHETNAPRREVYVDDADEGDYSIPHTASQQKLSTSQKQPQKPRRRPAPTSPKNPFSSHLDSLFPGLAFPPELAQRILTHSSHPAAAQGHNSGLSFIGRRTLETYLLLLLSVSPELQPSDDLEVIVARTLNSYLLGEHVGREWRVGSIMRWVPAVPKFGSVEGPSSSLGLWKVQGDTVSAVVGGVFRQFVRQTLVFISYGLI</sequence>
<reference evidence="3" key="1">
    <citation type="submission" date="2020-11" db="EMBL/GenBank/DDBJ databases">
        <title>Adaptations for nitrogen fixation in a non-lichenized fungal sporocarp promotes dispersal by wood-feeding termites.</title>
        <authorList>
            <consortium name="DOE Joint Genome Institute"/>
            <person name="Koch R.A."/>
            <person name="Yoon G."/>
            <person name="Arayal U."/>
            <person name="Lail K."/>
            <person name="Amirebrahimi M."/>
            <person name="Labutti K."/>
            <person name="Lipzen A."/>
            <person name="Riley R."/>
            <person name="Barry K."/>
            <person name="Henrissat B."/>
            <person name="Grigoriev I.V."/>
            <person name="Herr J.R."/>
            <person name="Aime M.C."/>
        </authorList>
    </citation>
    <scope>NUCLEOTIDE SEQUENCE</scope>
    <source>
        <strain evidence="3">MCA 3950</strain>
    </source>
</reference>
<dbReference type="EMBL" id="MU250544">
    <property type="protein sequence ID" value="KAG7443695.1"/>
    <property type="molecule type" value="Genomic_DNA"/>
</dbReference>